<keyword evidence="11" id="KW-1185">Reference proteome</keyword>
<keyword evidence="4 7" id="KW-0605">Phycobilisome</keyword>
<gene>
    <name evidence="10" type="ORF">QQ91_0009370</name>
</gene>
<keyword evidence="6" id="KW-0472">Membrane</keyword>
<dbReference type="PROSITE" id="PS51445">
    <property type="entry name" value="PBS_LINKER"/>
    <property type="match status" value="1"/>
</dbReference>
<dbReference type="GO" id="GO:0031676">
    <property type="term" value="C:plasma membrane-derived thylakoid membrane"/>
    <property type="evidence" value="ECO:0007669"/>
    <property type="project" value="UniProtKB-SubCell"/>
</dbReference>
<evidence type="ECO:0000313" key="11">
    <source>
        <dbReference type="Proteomes" id="UP000031561"/>
    </source>
</evidence>
<evidence type="ECO:0000256" key="3">
    <source>
        <dbReference type="ARBA" id="ARBA00022549"/>
    </source>
</evidence>
<dbReference type="AlphaFoldDB" id="A0ABD4T2N5"/>
<evidence type="ECO:0000259" key="8">
    <source>
        <dbReference type="PROSITE" id="PS51441"/>
    </source>
</evidence>
<evidence type="ECO:0000256" key="7">
    <source>
        <dbReference type="PROSITE-ProRule" id="PRU00775"/>
    </source>
</evidence>
<reference evidence="10 11" key="1">
    <citation type="journal article" date="2015" name="Genome Announc.">
        <title>Draft Genome Sequence of Filamentous Marine Cyanobacterium Lyngbya confervoides Strain BDU141951.</title>
        <authorList>
            <person name="Chandrababunaidu M.M."/>
            <person name="Sen D."/>
            <person name="Tripathy S."/>
        </authorList>
    </citation>
    <scope>NUCLEOTIDE SEQUENCE [LARGE SCALE GENOMIC DNA]</scope>
    <source>
        <strain evidence="10 11">BDU141951</strain>
    </source>
</reference>
<dbReference type="PANTHER" id="PTHR34011">
    <property type="entry name" value="PHYCOBILISOME 32.1 KDA LINKER POLYPEPTIDE, PHYCOCYANIN-ASSOCIATED, ROD 2-RELATED"/>
    <property type="match status" value="1"/>
</dbReference>
<dbReference type="RefSeq" id="WP_166281827.1">
    <property type="nucleotide sequence ID" value="NZ_JTHE03000053.1"/>
</dbReference>
<evidence type="ECO:0000256" key="2">
    <source>
        <dbReference type="ARBA" id="ARBA00022531"/>
    </source>
</evidence>
<organism evidence="10 11">
    <name type="scientific">Lyngbya confervoides BDU141951</name>
    <dbReference type="NCBI Taxonomy" id="1574623"/>
    <lineage>
        <taxon>Bacteria</taxon>
        <taxon>Bacillati</taxon>
        <taxon>Cyanobacteriota</taxon>
        <taxon>Cyanophyceae</taxon>
        <taxon>Oscillatoriophycideae</taxon>
        <taxon>Oscillatoriales</taxon>
        <taxon>Microcoleaceae</taxon>
        <taxon>Lyngbya</taxon>
    </lineage>
</organism>
<dbReference type="Gene3D" id="1.10.3130.20">
    <property type="entry name" value="Phycobilisome linker domain"/>
    <property type="match status" value="1"/>
</dbReference>
<comment type="similarity">
    <text evidence="7">Belongs to the phycobilisome linker protein family.</text>
</comment>
<evidence type="ECO:0000256" key="1">
    <source>
        <dbReference type="ARBA" id="ARBA00004445"/>
    </source>
</evidence>
<name>A0ABD4T2N5_9CYAN</name>
<comment type="subcellular location">
    <subcellularLocation>
        <location evidence="1">Cellular thylakoid membrane</location>
        <topology evidence="1">Peripheral membrane protein</topology>
        <orientation evidence="1">Cytoplasmic side</orientation>
    </subcellularLocation>
</comment>
<comment type="caution">
    <text evidence="10">The sequence shown here is derived from an EMBL/GenBank/DDBJ whole genome shotgun (WGS) entry which is preliminary data.</text>
</comment>
<proteinExistence type="inferred from homology"/>
<dbReference type="InterPro" id="IPR038255">
    <property type="entry name" value="PBS_linker_sf"/>
</dbReference>
<dbReference type="EMBL" id="JTHE03000053">
    <property type="protein sequence ID" value="MCM1983031.1"/>
    <property type="molecule type" value="Genomic_DNA"/>
</dbReference>
<dbReference type="SMART" id="SM01094">
    <property type="entry name" value="CpcD"/>
    <property type="match status" value="1"/>
</dbReference>
<keyword evidence="2" id="KW-0602">Photosynthesis</keyword>
<evidence type="ECO:0000256" key="6">
    <source>
        <dbReference type="ARBA" id="ARBA00023136"/>
    </source>
</evidence>
<dbReference type="InterPro" id="IPR016470">
    <property type="entry name" value="Phycobilisome"/>
</dbReference>
<sequence>MAGLQEASRLGISPFEESAPVELLPARPPEQVEAVIAAAYRQVFGNEHILASDRLGGAESMLRSGAISVRDFVRMLAESPLYREKFLYPNFHVRFIELNFKHLLGRSPYEQSEISEHLDLFLSQGYEAEINSYLSSEEYLESFGENIVPYYRDFQLDHPGQRAIGFSRLLHLQRGYAASDRAQKQGQPRLTTELARNTATSITAASGGVLSGGLGGARGDVYRLRVMQSQASNAPVVRQSMTELLVSYDQLTTKLQCLSRAGRKVVSVTAV</sequence>
<dbReference type="InterPro" id="IPR008213">
    <property type="entry name" value="CpcD-like_dom"/>
</dbReference>
<dbReference type="Pfam" id="PF01383">
    <property type="entry name" value="CpcD"/>
    <property type="match status" value="1"/>
</dbReference>
<evidence type="ECO:0000313" key="10">
    <source>
        <dbReference type="EMBL" id="MCM1983031.1"/>
    </source>
</evidence>
<dbReference type="PROSITE" id="PS51441">
    <property type="entry name" value="CPCD_LIKE"/>
    <property type="match status" value="1"/>
</dbReference>
<dbReference type="InterPro" id="IPR001297">
    <property type="entry name" value="PBS_linker_dom"/>
</dbReference>
<dbReference type="GO" id="GO:0015979">
    <property type="term" value="P:photosynthesis"/>
    <property type="evidence" value="ECO:0007669"/>
    <property type="project" value="UniProtKB-KW"/>
</dbReference>
<feature type="domain" description="CpcD-like" evidence="8">
    <location>
        <begin position="219"/>
        <end position="271"/>
    </location>
</feature>
<keyword evidence="5" id="KW-0793">Thylakoid</keyword>
<evidence type="ECO:0000259" key="9">
    <source>
        <dbReference type="PROSITE" id="PS51445"/>
    </source>
</evidence>
<feature type="domain" description="PBS-linker" evidence="9">
    <location>
        <begin position="1"/>
        <end position="181"/>
    </location>
</feature>
<accession>A0ABD4T2N5</accession>
<dbReference type="PANTHER" id="PTHR34011:SF6">
    <property type="entry name" value="PHYCOBILIPROTEIN APCE"/>
    <property type="match status" value="1"/>
</dbReference>
<evidence type="ECO:0000256" key="4">
    <source>
        <dbReference type="ARBA" id="ARBA00022738"/>
    </source>
</evidence>
<evidence type="ECO:0000256" key="5">
    <source>
        <dbReference type="ARBA" id="ARBA00023078"/>
    </source>
</evidence>
<keyword evidence="3" id="KW-0042">Antenna complex</keyword>
<dbReference type="PIRSF" id="PIRSF005898">
    <property type="entry name" value="Phycobilisome_CpeC/CpcI"/>
    <property type="match status" value="1"/>
</dbReference>
<dbReference type="GO" id="GO:0030089">
    <property type="term" value="C:phycobilisome"/>
    <property type="evidence" value="ECO:0007669"/>
    <property type="project" value="UniProtKB-UniRule"/>
</dbReference>
<dbReference type="Proteomes" id="UP000031561">
    <property type="component" value="Unassembled WGS sequence"/>
</dbReference>
<protein>
    <submittedName>
        <fullName evidence="10">Phycobilisome linker polypeptide</fullName>
    </submittedName>
</protein>
<dbReference type="Pfam" id="PF00427">
    <property type="entry name" value="PBS_linker_poly"/>
    <property type="match status" value="1"/>
</dbReference>